<dbReference type="EMBL" id="RBWX01000013">
    <property type="protein sequence ID" value="RKS84548.1"/>
    <property type="molecule type" value="Genomic_DNA"/>
</dbReference>
<dbReference type="Gene3D" id="3.20.20.140">
    <property type="entry name" value="Metal-dependent hydrolases"/>
    <property type="match status" value="1"/>
</dbReference>
<dbReference type="InterPro" id="IPR011059">
    <property type="entry name" value="Metal-dep_hydrolase_composite"/>
</dbReference>
<feature type="domain" description="Amidohydrolase-related" evidence="1">
    <location>
        <begin position="60"/>
        <end position="430"/>
    </location>
</feature>
<dbReference type="InterPro" id="IPR032466">
    <property type="entry name" value="Metal_Hydrolase"/>
</dbReference>
<dbReference type="InterPro" id="IPR006680">
    <property type="entry name" value="Amidohydro-rel"/>
</dbReference>
<dbReference type="SUPFAM" id="SSF51338">
    <property type="entry name" value="Composite domain of metallo-dependent hydrolases"/>
    <property type="match status" value="1"/>
</dbReference>
<comment type="caution">
    <text evidence="2">The sequence shown here is derived from an EMBL/GenBank/DDBJ whole genome shotgun (WGS) entry which is preliminary data.</text>
</comment>
<accession>A0ABX9SU98</accession>
<dbReference type="SUPFAM" id="SSF51556">
    <property type="entry name" value="Metallo-dependent hydrolases"/>
    <property type="match status" value="1"/>
</dbReference>
<proteinExistence type="predicted"/>
<dbReference type="InterPro" id="IPR051781">
    <property type="entry name" value="Metallo-dep_Hydrolase"/>
</dbReference>
<evidence type="ECO:0000259" key="1">
    <source>
        <dbReference type="Pfam" id="PF01979"/>
    </source>
</evidence>
<evidence type="ECO:0000313" key="2">
    <source>
        <dbReference type="EMBL" id="RKS84548.1"/>
    </source>
</evidence>
<organism evidence="2 3">
    <name type="scientific">Sphingosinicella microcystinivorans</name>
    <dbReference type="NCBI Taxonomy" id="335406"/>
    <lineage>
        <taxon>Bacteria</taxon>
        <taxon>Pseudomonadati</taxon>
        <taxon>Pseudomonadota</taxon>
        <taxon>Alphaproteobacteria</taxon>
        <taxon>Sphingomonadales</taxon>
        <taxon>Sphingosinicellaceae</taxon>
        <taxon>Sphingosinicella</taxon>
    </lineage>
</organism>
<dbReference type="PANTHER" id="PTHR43135:SF3">
    <property type="entry name" value="ALPHA-D-RIBOSE 1-METHYLPHOSPHONATE 5-TRIPHOSPHATE DIPHOSPHATASE"/>
    <property type="match status" value="1"/>
</dbReference>
<dbReference type="Proteomes" id="UP000276029">
    <property type="component" value="Unassembled WGS sequence"/>
</dbReference>
<dbReference type="PANTHER" id="PTHR43135">
    <property type="entry name" value="ALPHA-D-RIBOSE 1-METHYLPHOSPHONATE 5-TRIPHOSPHATE DIPHOSPHATASE"/>
    <property type="match status" value="1"/>
</dbReference>
<dbReference type="Pfam" id="PF01979">
    <property type="entry name" value="Amidohydro_1"/>
    <property type="match status" value="1"/>
</dbReference>
<evidence type="ECO:0000313" key="3">
    <source>
        <dbReference type="Proteomes" id="UP000276029"/>
    </source>
</evidence>
<gene>
    <name evidence="2" type="ORF">DFR51_3640</name>
</gene>
<reference evidence="2 3" key="1">
    <citation type="submission" date="2018-10" db="EMBL/GenBank/DDBJ databases">
        <title>Genomic Encyclopedia of Type Strains, Phase IV (KMG-IV): sequencing the most valuable type-strain genomes for metagenomic binning, comparative biology and taxonomic classification.</title>
        <authorList>
            <person name="Goeker M."/>
        </authorList>
    </citation>
    <scope>NUCLEOTIDE SEQUENCE [LARGE SCALE GENOMIC DNA]</scope>
    <source>
        <strain evidence="2 3">DSM 19791</strain>
    </source>
</reference>
<dbReference type="Gene3D" id="2.30.40.10">
    <property type="entry name" value="Urease, subunit C, domain 1"/>
    <property type="match status" value="1"/>
</dbReference>
<protein>
    <submittedName>
        <fullName evidence="2">Imidazolonepropionase-like amidohydrolase</fullName>
    </submittedName>
</protein>
<name>A0ABX9SU98_SPHMI</name>
<sequence>MNRHIAPVAFVGVGIADVETGETLPNRTVIVRGDRIVAVGPADEVSVPPGAQIVQGAGRTVIPGLCDMHVHIAPHAAGHDFDEAEAMRRAREYVLVFLASGVTTIRNMAGTPLHLTLRREVAEGRTIGPRILTCGPILETRFTFPEMAEFGVLVTTPEDARRAVTEQKRAGFDFIKVYNDIDAAIYDEIIAAAREVGIPVVGHVAYQKGLEGALAARQASIEHLRSYDFAADTRPPSEIDGARFVGWLHTTPRRIEELAERTAAAGVWNAPTMAVERGIRTDEEVAQPIEPLPAALPHWLAAELEASVLESLFSSVQRAVLAEGRAARGAMVAALDRVGAGLLAGTDCPGCRLVPGRSLIRELELMVEAGLSPWRALRTATINAATFLGEPGAGQIKAGCRADMLLLDGNPFDDIAALHRQAGVIANGQWIASGEIERRLLSS</sequence>
<keyword evidence="3" id="KW-1185">Reference proteome</keyword>